<evidence type="ECO:0000259" key="3">
    <source>
        <dbReference type="Pfam" id="PF10400"/>
    </source>
</evidence>
<dbReference type="RefSeq" id="WP_067870652.1">
    <property type="nucleotide sequence ID" value="NZ_JAAXOP010000003.1"/>
</dbReference>
<reference evidence="4 5" key="1">
    <citation type="submission" date="2020-04" db="EMBL/GenBank/DDBJ databases">
        <title>MicrobeNet Type strains.</title>
        <authorList>
            <person name="Nicholson A.C."/>
        </authorList>
    </citation>
    <scope>NUCLEOTIDE SEQUENCE [LARGE SCALE GENOMIC DNA]</scope>
    <source>
        <strain evidence="4 5">JCM 12354</strain>
    </source>
</reference>
<dbReference type="Pfam" id="PF03551">
    <property type="entry name" value="PadR"/>
    <property type="match status" value="1"/>
</dbReference>
<accession>A0A846XSK4</accession>
<dbReference type="Gene3D" id="1.10.10.10">
    <property type="entry name" value="Winged helix-like DNA-binding domain superfamily/Winged helix DNA-binding domain"/>
    <property type="match status" value="1"/>
</dbReference>
<dbReference type="Proteomes" id="UP000565711">
    <property type="component" value="Unassembled WGS sequence"/>
</dbReference>
<dbReference type="InterPro" id="IPR036390">
    <property type="entry name" value="WH_DNA-bd_sf"/>
</dbReference>
<name>A0A846XSK4_9NOCA</name>
<evidence type="ECO:0000256" key="1">
    <source>
        <dbReference type="SAM" id="MobiDB-lite"/>
    </source>
</evidence>
<dbReference type="Gene3D" id="6.10.140.190">
    <property type="match status" value="1"/>
</dbReference>
<comment type="caution">
    <text evidence="4">The sequence shown here is derived from an EMBL/GenBank/DDBJ whole genome shotgun (WGS) entry which is preliminary data.</text>
</comment>
<dbReference type="InterPro" id="IPR005149">
    <property type="entry name" value="Tscrpt_reg_PadR_N"/>
</dbReference>
<dbReference type="SUPFAM" id="SSF46785">
    <property type="entry name" value="Winged helix' DNA-binding domain"/>
    <property type="match status" value="1"/>
</dbReference>
<keyword evidence="5" id="KW-1185">Reference proteome</keyword>
<sequence length="194" mass="21667">MSLRHAVLGLLADQGAASGYDLLKRFEGSLANIWPATQSQLYGELGKLTTDGLIEISAEGARGRKEYEITESGRTELRHWMTEVLPVPVKRDETMLRVFLLGTIEPEQRRRFLTDAATRLRTRLAELEDLERRIDWNDDDLSTYGHLVLDWGQRFMAMRADWFTDVAEHIDRPAAAAPTGSAPTSPSPGPSSAS</sequence>
<feature type="domain" description="Transcription regulator PadR C-terminal" evidence="3">
    <location>
        <begin position="91"/>
        <end position="169"/>
    </location>
</feature>
<evidence type="ECO:0000259" key="2">
    <source>
        <dbReference type="Pfam" id="PF03551"/>
    </source>
</evidence>
<evidence type="ECO:0000313" key="5">
    <source>
        <dbReference type="Proteomes" id="UP000565711"/>
    </source>
</evidence>
<gene>
    <name evidence="4" type="ORF">HGA08_07515</name>
</gene>
<feature type="domain" description="Transcription regulator PadR N-terminal" evidence="2">
    <location>
        <begin position="7"/>
        <end position="78"/>
    </location>
</feature>
<proteinExistence type="predicted"/>
<feature type="compositionally biased region" description="Low complexity" evidence="1">
    <location>
        <begin position="174"/>
        <end position="184"/>
    </location>
</feature>
<dbReference type="AlphaFoldDB" id="A0A846XSK4"/>
<dbReference type="InterPro" id="IPR018309">
    <property type="entry name" value="Tscrpt_reg_PadR_C"/>
</dbReference>
<dbReference type="PANTHER" id="PTHR43252:SF6">
    <property type="entry name" value="NEGATIVE TRANSCRIPTION REGULATOR PADR"/>
    <property type="match status" value="1"/>
</dbReference>
<organism evidence="4 5">
    <name type="scientific">Nocardia vermiculata</name>
    <dbReference type="NCBI Taxonomy" id="257274"/>
    <lineage>
        <taxon>Bacteria</taxon>
        <taxon>Bacillati</taxon>
        <taxon>Actinomycetota</taxon>
        <taxon>Actinomycetes</taxon>
        <taxon>Mycobacteriales</taxon>
        <taxon>Nocardiaceae</taxon>
        <taxon>Nocardia</taxon>
    </lineage>
</organism>
<dbReference type="Pfam" id="PF10400">
    <property type="entry name" value="Vir_act_alpha_C"/>
    <property type="match status" value="1"/>
</dbReference>
<feature type="compositionally biased region" description="Pro residues" evidence="1">
    <location>
        <begin position="185"/>
        <end position="194"/>
    </location>
</feature>
<dbReference type="PANTHER" id="PTHR43252">
    <property type="entry name" value="TRANSCRIPTIONAL REGULATOR YQJI"/>
    <property type="match status" value="1"/>
</dbReference>
<feature type="region of interest" description="Disordered" evidence="1">
    <location>
        <begin position="174"/>
        <end position="194"/>
    </location>
</feature>
<protein>
    <submittedName>
        <fullName evidence="4">PadR family transcriptional regulator</fullName>
    </submittedName>
</protein>
<dbReference type="InterPro" id="IPR036388">
    <property type="entry name" value="WH-like_DNA-bd_sf"/>
</dbReference>
<dbReference type="EMBL" id="JAAXOP010000003">
    <property type="protein sequence ID" value="NKY50056.1"/>
    <property type="molecule type" value="Genomic_DNA"/>
</dbReference>
<evidence type="ECO:0000313" key="4">
    <source>
        <dbReference type="EMBL" id="NKY50056.1"/>
    </source>
</evidence>